<evidence type="ECO:0000313" key="5">
    <source>
        <dbReference type="Proteomes" id="UP000250358"/>
    </source>
</evidence>
<keyword evidence="1" id="KW-1133">Transmembrane helix</keyword>
<keyword evidence="7" id="KW-1185">Reference proteome</keyword>
<evidence type="ECO:0000313" key="7">
    <source>
        <dbReference type="Proteomes" id="UP000596117"/>
    </source>
</evidence>
<evidence type="ECO:0000313" key="6">
    <source>
        <dbReference type="Proteomes" id="UP000287388"/>
    </source>
</evidence>
<dbReference type="AlphaFoldDB" id="A0A246K746"/>
<feature type="transmembrane region" description="Helical" evidence="1">
    <location>
        <begin position="58"/>
        <end position="78"/>
    </location>
</feature>
<name>A0A246K746_BREDI</name>
<reference evidence="2 6" key="2">
    <citation type="submission" date="2019-01" db="EMBL/GenBank/DDBJ databases">
        <title>Brevundimonas diminuta Genome sequencing and assembly.</title>
        <authorList>
            <person name="Chen H."/>
        </authorList>
    </citation>
    <scope>NUCLEOTIDE SEQUENCE [LARGE SCALE GENOMIC DNA]</scope>
    <source>
        <strain evidence="2">ATCC</strain>
        <strain evidence="6">ATCC(B) 19146</strain>
    </source>
</reference>
<gene>
    <name evidence="2" type="ORF">EQG53_13175</name>
    <name evidence="3" type="ORF">I6H83_09290</name>
    <name evidence="4" type="ORF">NCTC11165_02533</name>
</gene>
<accession>A0A246K746</accession>
<dbReference type="GeneID" id="56576795"/>
<dbReference type="Proteomes" id="UP000596117">
    <property type="component" value="Chromosome"/>
</dbReference>
<evidence type="ECO:0000313" key="3">
    <source>
        <dbReference type="EMBL" id="QQB87395.1"/>
    </source>
</evidence>
<evidence type="ECO:0000313" key="2">
    <source>
        <dbReference type="EMBL" id="QAT15222.1"/>
    </source>
</evidence>
<dbReference type="Proteomes" id="UP000287388">
    <property type="component" value="Chromosome"/>
</dbReference>
<evidence type="ECO:0000256" key="1">
    <source>
        <dbReference type="SAM" id="Phobius"/>
    </source>
</evidence>
<proteinExistence type="predicted"/>
<sequence length="151" mass="16092">MALAVEQWMGAAGFWLTLAVTGFALWKGGRPEQAAVIGNLLAVLISPRLQPPPNAAPPFWAVAAVDTAVLLLLIVLLIRTGGRRRWLFAAGGVQLLTVLVHVGAALDVSLLPRGYIAALETPYFVLLIVFTAGVIEAWRKGATQPLCFRGP</sequence>
<keyword evidence="1" id="KW-0812">Transmembrane</keyword>
<dbReference type="RefSeq" id="WP_003165174.1">
    <property type="nucleotide sequence ID" value="NZ_BJNC01000009.1"/>
</dbReference>
<organism evidence="4 5">
    <name type="scientific">Brevundimonas diminuta</name>
    <name type="common">Pseudomonas diminuta</name>
    <dbReference type="NCBI Taxonomy" id="293"/>
    <lineage>
        <taxon>Bacteria</taxon>
        <taxon>Pseudomonadati</taxon>
        <taxon>Pseudomonadota</taxon>
        <taxon>Alphaproteobacteria</taxon>
        <taxon>Caulobacterales</taxon>
        <taxon>Caulobacteraceae</taxon>
        <taxon>Brevundimonas</taxon>
    </lineage>
</organism>
<dbReference type="KEGG" id="bdm:EQG53_13175"/>
<keyword evidence="1" id="KW-0472">Membrane</keyword>
<feature type="transmembrane region" description="Helical" evidence="1">
    <location>
        <begin position="85"/>
        <end position="103"/>
    </location>
</feature>
<reference evidence="3 7" key="3">
    <citation type="submission" date="2020-12" db="EMBL/GenBank/DDBJ databases">
        <title>FDA dAtabase for Regulatory Grade micrObial Sequences (FDA-ARGOS): Supporting development and validation of Infectious Disease Dx tests.</title>
        <authorList>
            <person name="Kerrigan L."/>
            <person name="Long C."/>
            <person name="Tallon L."/>
            <person name="Sadzewicz L."/>
            <person name="Zhao X."/>
            <person name="Boylan J."/>
            <person name="Ott S."/>
            <person name="Bowen H."/>
            <person name="Vavikolanu K."/>
            <person name="Mehta A."/>
            <person name="Aluvathingal J."/>
            <person name="Nadendla S."/>
            <person name="Yan Y."/>
            <person name="Sichtig H."/>
        </authorList>
    </citation>
    <scope>NUCLEOTIDE SEQUENCE [LARGE SCALE GENOMIC DNA]</scope>
    <source>
        <strain evidence="3 7">FDAARGOS_1026</strain>
    </source>
</reference>
<dbReference type="Proteomes" id="UP000250358">
    <property type="component" value="Unassembled WGS sequence"/>
</dbReference>
<dbReference type="EMBL" id="CP035093">
    <property type="protein sequence ID" value="QAT15222.1"/>
    <property type="molecule type" value="Genomic_DNA"/>
</dbReference>
<evidence type="ECO:0000313" key="4">
    <source>
        <dbReference type="EMBL" id="SPU46205.1"/>
    </source>
</evidence>
<protein>
    <submittedName>
        <fullName evidence="4">Uncharacterized protein</fullName>
    </submittedName>
</protein>
<feature type="transmembrane region" description="Helical" evidence="1">
    <location>
        <begin position="115"/>
        <end position="135"/>
    </location>
</feature>
<reference evidence="4 5" key="1">
    <citation type="submission" date="2018-06" db="EMBL/GenBank/DDBJ databases">
        <authorList>
            <consortium name="Pathogen Informatics"/>
            <person name="Doyle S."/>
        </authorList>
    </citation>
    <scope>NUCLEOTIDE SEQUENCE [LARGE SCALE GENOMIC DNA]</scope>
    <source>
        <strain evidence="4 5">NCTC11165</strain>
    </source>
</reference>
<dbReference type="EMBL" id="UAQM01000030">
    <property type="protein sequence ID" value="SPU46205.1"/>
    <property type="molecule type" value="Genomic_DNA"/>
</dbReference>
<dbReference type="EMBL" id="CP066026">
    <property type="protein sequence ID" value="QQB87395.1"/>
    <property type="molecule type" value="Genomic_DNA"/>
</dbReference>